<dbReference type="InterPro" id="IPR008628">
    <property type="entry name" value="GPP34-like"/>
</dbReference>
<dbReference type="Gene3D" id="1.10.3630.10">
    <property type="entry name" value="yeast vps74-n-term truncation variant domain like"/>
    <property type="match status" value="1"/>
</dbReference>
<evidence type="ECO:0000256" key="2">
    <source>
        <dbReference type="ARBA" id="ARBA00023034"/>
    </source>
</evidence>
<comment type="subcellular location">
    <subcellularLocation>
        <location evidence="1">Golgi apparatus membrane</location>
        <topology evidence="1">Peripheral membrane protein</topology>
        <orientation evidence="1">Cytoplasmic side</orientation>
    </subcellularLocation>
</comment>
<dbReference type="InterPro" id="IPR038261">
    <property type="entry name" value="GPP34-like_sf"/>
</dbReference>
<keyword evidence="4" id="KW-0472">Membrane</keyword>
<dbReference type="EMBL" id="JBHUFZ010000008">
    <property type="protein sequence ID" value="MFD1889302.1"/>
    <property type="molecule type" value="Genomic_DNA"/>
</dbReference>
<dbReference type="Pfam" id="PF05719">
    <property type="entry name" value="GPP34"/>
    <property type="match status" value="1"/>
</dbReference>
<gene>
    <name evidence="5" type="ORF">ACFSCS_03760</name>
</gene>
<evidence type="ECO:0000313" key="6">
    <source>
        <dbReference type="Proteomes" id="UP001597326"/>
    </source>
</evidence>
<evidence type="ECO:0000256" key="4">
    <source>
        <dbReference type="ARBA" id="ARBA00023136"/>
    </source>
</evidence>
<evidence type="ECO:0000313" key="5">
    <source>
        <dbReference type="EMBL" id="MFD1889302.1"/>
    </source>
</evidence>
<proteinExistence type="predicted"/>
<evidence type="ECO:0000256" key="3">
    <source>
        <dbReference type="ARBA" id="ARBA00023121"/>
    </source>
</evidence>
<keyword evidence="6" id="KW-1185">Reference proteome</keyword>
<reference evidence="6" key="1">
    <citation type="journal article" date="2019" name="Int. J. Syst. Evol. Microbiol.">
        <title>The Global Catalogue of Microorganisms (GCM) 10K type strain sequencing project: providing services to taxonomists for standard genome sequencing and annotation.</title>
        <authorList>
            <consortium name="The Broad Institute Genomics Platform"/>
            <consortium name="The Broad Institute Genome Sequencing Center for Infectious Disease"/>
            <person name="Wu L."/>
            <person name="Ma J."/>
        </authorList>
    </citation>
    <scope>NUCLEOTIDE SEQUENCE [LARGE SCALE GENOMIC DNA]</scope>
    <source>
        <strain evidence="6">CAIM 431</strain>
    </source>
</reference>
<accession>A0ABW4RSK2</accession>
<name>A0ABW4RSK2_9ACTN</name>
<protein>
    <submittedName>
        <fullName evidence="5">GPP34 family phosphoprotein</fullName>
    </submittedName>
</protein>
<keyword evidence="2" id="KW-0333">Golgi apparatus</keyword>
<sequence>MLLALPHHLALLSLDPESGGRRSTIPTSYAIATLALAELVLRGRLDVVHGKVAVSHPEPTGEPLLDEALAGVQNDTLRAPVARINRLRAQLEQSCFRQLVSGGVLRARTEGSVARTVLAIADPVPVAALRQKLRTGMGLAREDICLVLGLRIASLEQPVLGEEYRTLRAHAEELVEMGELPAGAAVVLRAGHEARATMAAGLVAEG</sequence>
<organism evidence="5 6">
    <name type="scientific">Luteococcus peritonei</name>
    <dbReference type="NCBI Taxonomy" id="88874"/>
    <lineage>
        <taxon>Bacteria</taxon>
        <taxon>Bacillati</taxon>
        <taxon>Actinomycetota</taxon>
        <taxon>Actinomycetes</taxon>
        <taxon>Propionibacteriales</taxon>
        <taxon>Propionibacteriaceae</taxon>
        <taxon>Luteococcus</taxon>
    </lineage>
</organism>
<evidence type="ECO:0000256" key="1">
    <source>
        <dbReference type="ARBA" id="ARBA00004255"/>
    </source>
</evidence>
<comment type="caution">
    <text evidence="5">The sequence shown here is derived from an EMBL/GenBank/DDBJ whole genome shotgun (WGS) entry which is preliminary data.</text>
</comment>
<dbReference type="Proteomes" id="UP001597326">
    <property type="component" value="Unassembled WGS sequence"/>
</dbReference>
<dbReference type="RefSeq" id="WP_343872304.1">
    <property type="nucleotide sequence ID" value="NZ_BAAAIX010000007.1"/>
</dbReference>
<keyword evidence="3" id="KW-0446">Lipid-binding</keyword>